<sequence length="1084" mass="117581">MVRVNNVSNESVKSDEGKLSTSDSGILQIVGAQRADSGEYQCVVSSPSSAVNVTSRSATLSLSTSSDPELFDSKAKLKVLAPPQNATSDLGKDVVFECLFEGDVQISWKRADSGVFDASRAVRVGPNLRIKAVELGDAGVYICTGTPASGGDSVQLRAHLFIQTAPVIVSRPENSTKRQGVSVRFHCPSMGYSEPTLTWYKDGVELKPAGRIKMHPTSGVTASSDEQSASMPLQYVRDLLISEVQTDDEGVYQCVVANSAGETSASAVLRVQANISTAPKNFRADVDQKRAAIRFFWEAPDVVAGDAPYYVLLTFYLTDGGVSNTIVLENVECEDRQCFASCCKGYTLEPYHNYTFQMSMVVVGQAISPLSEKITAITWDGVALESAPLKVIGLPDRGVRLEWTAPSKLPGKLEQYRIEHYVEVDTDVESTQVPFMVTSRTFSDLTPNATYNFRVIPKTRGGYPTDLALAVRKQFPWVQYTVPAGDDSDAVDSADTAAPILRVDNINETAWLVVWQTERTASKFVVAYRSLADGGYKRRLVVDGRDRSVVLTDGLVKGVTYEISVFAVSAEGERGLAATQLLRVPLTRPPTTRGPATDVPPKPVMCEPPCTCEPVGGGVMRLGWIRPNGGSSKITHYLARYTLDENDGTKEWQTFRTESESALLVGMASNTTYRLMIESCNNGGCSEGQLFDCTTPVFPLPPPPKNIERIESSNDSILELKWSPVPTGNWSPPVGYVIYIRDQDGETRKVIVDGADVTQATISSLSTDGSYNISLATRSDDGTGDASSALTARLPSLNKDVDDRQVLIVYSYKEGILVGFCIAALCVAICAFVLYMRFHADSIAERSERQSGRNSSWTAIFFRRRRRTPAGAVKLVGGAINGTIANGNSSGKSEQLELHELLPPPMFENGQSDAKGGDGGARPSGCARYTQLVNQRRFDAVHHWTSVEMSPLPPAHLELSGLMVEVDGSQNGLDDGRLHLGDMMTSMGAGDVSSDLSHSPVTASSLQSWSHEERASHPAASSLPNLTDSGIGFDDLNHHTHRPKLAGNNRCWCRFETGTHPMRRPDALGVDLRRPTPRSAHTSS</sequence>
<dbReference type="SMART" id="SM00409">
    <property type="entry name" value="IG"/>
    <property type="match status" value="3"/>
</dbReference>
<dbReference type="WBParaSite" id="PSAMB.scaffold4722size13739.g25004.t1">
    <property type="protein sequence ID" value="PSAMB.scaffold4722size13739.g25004.t1"/>
    <property type="gene ID" value="PSAMB.scaffold4722size13739.g25004"/>
</dbReference>
<protein>
    <submittedName>
        <fullName evidence="9">Uncharacterized protein</fullName>
    </submittedName>
</protein>
<dbReference type="SMART" id="SM00408">
    <property type="entry name" value="IGc2"/>
    <property type="match status" value="3"/>
</dbReference>
<evidence type="ECO:0000313" key="9">
    <source>
        <dbReference type="WBParaSite" id="PSAMB.scaffold4722size13739.g25004.t1"/>
    </source>
</evidence>
<dbReference type="SUPFAM" id="SSF48726">
    <property type="entry name" value="Immunoglobulin"/>
    <property type="match status" value="3"/>
</dbReference>
<keyword evidence="5" id="KW-1133">Transmembrane helix</keyword>
<dbReference type="CDD" id="cd00063">
    <property type="entry name" value="FN3"/>
    <property type="match status" value="4"/>
</dbReference>
<accession>A0A914WMD3</accession>
<dbReference type="InterPro" id="IPR036116">
    <property type="entry name" value="FN3_sf"/>
</dbReference>
<keyword evidence="2" id="KW-1015">Disulfide bond</keyword>
<dbReference type="PANTHER" id="PTHR44170">
    <property type="entry name" value="PROTEIN SIDEKICK"/>
    <property type="match status" value="1"/>
</dbReference>
<dbReference type="PROSITE" id="PS50853">
    <property type="entry name" value="FN3"/>
    <property type="match status" value="4"/>
</dbReference>
<evidence type="ECO:0000256" key="3">
    <source>
        <dbReference type="ARBA" id="ARBA00023319"/>
    </source>
</evidence>
<dbReference type="Gene3D" id="2.60.40.10">
    <property type="entry name" value="Immunoglobulins"/>
    <property type="match status" value="7"/>
</dbReference>
<evidence type="ECO:0000256" key="2">
    <source>
        <dbReference type="ARBA" id="ARBA00023157"/>
    </source>
</evidence>
<dbReference type="Pfam" id="PF07679">
    <property type="entry name" value="I-set"/>
    <property type="match status" value="2"/>
</dbReference>
<proteinExistence type="predicted"/>
<evidence type="ECO:0000259" key="6">
    <source>
        <dbReference type="PROSITE" id="PS50835"/>
    </source>
</evidence>
<dbReference type="SMART" id="SM00060">
    <property type="entry name" value="FN3"/>
    <property type="match status" value="5"/>
</dbReference>
<evidence type="ECO:0000256" key="4">
    <source>
        <dbReference type="SAM" id="MobiDB-lite"/>
    </source>
</evidence>
<dbReference type="InterPro" id="IPR013098">
    <property type="entry name" value="Ig_I-set"/>
</dbReference>
<dbReference type="AlphaFoldDB" id="A0A914WMD3"/>
<feature type="region of interest" description="Disordered" evidence="4">
    <location>
        <begin position="1063"/>
        <end position="1084"/>
    </location>
</feature>
<dbReference type="InterPro" id="IPR003961">
    <property type="entry name" value="FN3_dom"/>
</dbReference>
<feature type="domain" description="Fibronectin type-III" evidence="7">
    <location>
        <begin position="497"/>
        <end position="590"/>
    </location>
</feature>
<feature type="compositionally biased region" description="Basic and acidic residues" evidence="4">
    <location>
        <begin position="1063"/>
        <end position="1074"/>
    </location>
</feature>
<feature type="domain" description="Fibronectin type-III" evidence="7">
    <location>
        <begin position="600"/>
        <end position="702"/>
    </location>
</feature>
<feature type="domain" description="Ig-like" evidence="6">
    <location>
        <begin position="166"/>
        <end position="270"/>
    </location>
</feature>
<feature type="domain" description="Fibronectin type-III" evidence="7">
    <location>
        <begin position="703"/>
        <end position="797"/>
    </location>
</feature>
<evidence type="ECO:0000313" key="8">
    <source>
        <dbReference type="Proteomes" id="UP000887566"/>
    </source>
</evidence>
<name>A0A914WMD3_9BILA</name>
<keyword evidence="8" id="KW-1185">Reference proteome</keyword>
<dbReference type="Pfam" id="PF00041">
    <property type="entry name" value="fn3"/>
    <property type="match status" value="2"/>
</dbReference>
<evidence type="ECO:0000259" key="7">
    <source>
        <dbReference type="PROSITE" id="PS50853"/>
    </source>
</evidence>
<feature type="compositionally biased region" description="Polar residues" evidence="4">
    <location>
        <begin position="1"/>
        <end position="11"/>
    </location>
</feature>
<feature type="domain" description="Fibronectin type-III" evidence="7">
    <location>
        <begin position="385"/>
        <end position="484"/>
    </location>
</feature>
<dbReference type="InterPro" id="IPR007110">
    <property type="entry name" value="Ig-like_dom"/>
</dbReference>
<keyword evidence="3" id="KW-0393">Immunoglobulin domain</keyword>
<dbReference type="InterPro" id="IPR003598">
    <property type="entry name" value="Ig_sub2"/>
</dbReference>
<dbReference type="Proteomes" id="UP000887566">
    <property type="component" value="Unplaced"/>
</dbReference>
<keyword evidence="5" id="KW-0472">Membrane</keyword>
<evidence type="ECO:0000256" key="5">
    <source>
        <dbReference type="SAM" id="Phobius"/>
    </source>
</evidence>
<dbReference type="InterPro" id="IPR036179">
    <property type="entry name" value="Ig-like_dom_sf"/>
</dbReference>
<feature type="compositionally biased region" description="Polar residues" evidence="4">
    <location>
        <begin position="994"/>
        <end position="1009"/>
    </location>
</feature>
<keyword evidence="1" id="KW-0677">Repeat</keyword>
<feature type="domain" description="Ig-like" evidence="6">
    <location>
        <begin position="68"/>
        <end position="159"/>
    </location>
</feature>
<evidence type="ECO:0000256" key="1">
    <source>
        <dbReference type="ARBA" id="ARBA00022737"/>
    </source>
</evidence>
<keyword evidence="5" id="KW-0812">Transmembrane</keyword>
<organism evidence="8 9">
    <name type="scientific">Plectus sambesii</name>
    <dbReference type="NCBI Taxonomy" id="2011161"/>
    <lineage>
        <taxon>Eukaryota</taxon>
        <taxon>Metazoa</taxon>
        <taxon>Ecdysozoa</taxon>
        <taxon>Nematoda</taxon>
        <taxon>Chromadorea</taxon>
        <taxon>Plectida</taxon>
        <taxon>Plectina</taxon>
        <taxon>Plectoidea</taxon>
        <taxon>Plectidae</taxon>
        <taxon>Plectus</taxon>
    </lineage>
</organism>
<dbReference type="SUPFAM" id="SSF49265">
    <property type="entry name" value="Fibronectin type III"/>
    <property type="match status" value="3"/>
</dbReference>
<reference evidence="9" key="1">
    <citation type="submission" date="2022-11" db="UniProtKB">
        <authorList>
            <consortium name="WormBaseParasite"/>
        </authorList>
    </citation>
    <scope>IDENTIFICATION</scope>
</reference>
<dbReference type="InterPro" id="IPR013783">
    <property type="entry name" value="Ig-like_fold"/>
</dbReference>
<dbReference type="PANTHER" id="PTHR44170:SF54">
    <property type="entry name" value="FI24025P1"/>
    <property type="match status" value="1"/>
</dbReference>
<dbReference type="GO" id="GO:0098609">
    <property type="term" value="P:cell-cell adhesion"/>
    <property type="evidence" value="ECO:0007669"/>
    <property type="project" value="TreeGrafter"/>
</dbReference>
<dbReference type="FunFam" id="2.60.40.10:FF:000032">
    <property type="entry name" value="palladin isoform X1"/>
    <property type="match status" value="1"/>
</dbReference>
<feature type="transmembrane region" description="Helical" evidence="5">
    <location>
        <begin position="815"/>
        <end position="836"/>
    </location>
</feature>
<feature type="region of interest" description="Disordered" evidence="4">
    <location>
        <begin position="1"/>
        <end position="20"/>
    </location>
</feature>
<feature type="region of interest" description="Disordered" evidence="4">
    <location>
        <begin position="985"/>
        <end position="1026"/>
    </location>
</feature>
<dbReference type="PROSITE" id="PS50835">
    <property type="entry name" value="IG_LIKE"/>
    <property type="match status" value="2"/>
</dbReference>
<dbReference type="InterPro" id="IPR003599">
    <property type="entry name" value="Ig_sub"/>
</dbReference>